<reference evidence="5" key="1">
    <citation type="journal article" date="2006" name="BMC Genomics">
        <title>High degree of conservancy among secreted salivary gland proteins from two geographically distant Phlebotomus duboscqi sandflies populations (Mali and Kenya).</title>
        <authorList>
            <person name="Kato H."/>
            <person name="Anderson J.M."/>
            <person name="Kamhawi S."/>
            <person name="Oliveira F."/>
            <person name="Lawyer P.G."/>
            <person name="Pham V.M."/>
            <person name="Sangare C.S."/>
            <person name="Samake S."/>
            <person name="Sissoko I."/>
            <person name="Garfield M."/>
            <person name="Sigutova L."/>
            <person name="Volf P."/>
            <person name="Doumbia S."/>
            <person name="Valenzuela J.G."/>
        </authorList>
    </citation>
    <scope>NUCLEOTIDE SEQUENCE</scope>
</reference>
<evidence type="ECO:0000256" key="3">
    <source>
        <dbReference type="ARBA" id="ARBA00022656"/>
    </source>
</evidence>
<feature type="signal peptide" evidence="4">
    <location>
        <begin position="1"/>
        <end position="20"/>
    </location>
</feature>
<feature type="chain" id="PRO_5004165493" evidence="4">
    <location>
        <begin position="21"/>
        <end position="145"/>
    </location>
</feature>
<name>Q06K75_PHLDU</name>
<keyword evidence="4" id="KW-0732">Signal</keyword>
<organism evidence="5">
    <name type="scientific">Phlebotomus duboscqi</name>
    <name type="common">Sandfly</name>
    <dbReference type="NCBI Taxonomy" id="37738"/>
    <lineage>
        <taxon>Eukaryota</taxon>
        <taxon>Metazoa</taxon>
        <taxon>Ecdysozoa</taxon>
        <taxon>Arthropoda</taxon>
        <taxon>Hexapoda</taxon>
        <taxon>Insecta</taxon>
        <taxon>Pterygota</taxon>
        <taxon>Neoptera</taxon>
        <taxon>Endopterygota</taxon>
        <taxon>Diptera</taxon>
        <taxon>Nematocera</taxon>
        <taxon>Psychodoidea</taxon>
        <taxon>Psychodidae</taxon>
        <taxon>Phlebotomus</taxon>
        <taxon>Phlebotomus</taxon>
    </lineage>
</organism>
<evidence type="ECO:0000256" key="2">
    <source>
        <dbReference type="ARBA" id="ARBA00022525"/>
    </source>
</evidence>
<keyword evidence="3" id="KW-0800">Toxin</keyword>
<accession>Q06K75</accession>
<dbReference type="SUPFAM" id="SSF47565">
    <property type="entry name" value="Insect pheromone/odorant-binding proteins"/>
    <property type="match status" value="1"/>
</dbReference>
<keyword evidence="2" id="KW-0964">Secreted</keyword>
<sequence length="145" mass="16934">MKYLFAFIIIPLLYADIAFGFGEHPEAFCIKKHQDTDFDCIVHCKLKHYTFADDSYIIKEHHIKNLADFLIRYNVVSASRRKDVVAHLKSCVKQSIKKAKIPSCDSSFRYYTCITDEKLIHFNAYDSAIRRYDQTLNVVTSSKRI</sequence>
<dbReference type="AlphaFoldDB" id="Q06K75"/>
<protein>
    <submittedName>
        <fullName evidence="5">14.6 kDa salivary protein</fullName>
    </submittedName>
</protein>
<evidence type="ECO:0000256" key="4">
    <source>
        <dbReference type="SAM" id="SignalP"/>
    </source>
</evidence>
<dbReference type="GO" id="GO:0005576">
    <property type="term" value="C:extracellular region"/>
    <property type="evidence" value="ECO:0007669"/>
    <property type="project" value="UniProtKB-SubCell"/>
</dbReference>
<proteinExistence type="evidence at transcript level"/>
<dbReference type="EMBL" id="DQ834333">
    <property type="protein sequence ID" value="ABI20149.1"/>
    <property type="molecule type" value="mRNA"/>
</dbReference>
<evidence type="ECO:0000256" key="1">
    <source>
        <dbReference type="ARBA" id="ARBA00004613"/>
    </source>
</evidence>
<dbReference type="InterPro" id="IPR036728">
    <property type="entry name" value="PBP_GOBP_sf"/>
</dbReference>
<comment type="subcellular location">
    <subcellularLocation>
        <location evidence="1">Secreted</location>
    </subcellularLocation>
</comment>
<dbReference type="Gene3D" id="1.10.238.20">
    <property type="entry name" value="Pheromone/general odorant binding protein domain"/>
    <property type="match status" value="1"/>
</dbReference>
<dbReference type="GO" id="GO:0005549">
    <property type="term" value="F:odorant binding"/>
    <property type="evidence" value="ECO:0007669"/>
    <property type="project" value="InterPro"/>
</dbReference>
<evidence type="ECO:0000313" key="5">
    <source>
        <dbReference type="EMBL" id="ABI20149.1"/>
    </source>
</evidence>
<gene>
    <name evidence="5" type="primary">M57</name>
</gene>
<dbReference type="GO" id="GO:0090729">
    <property type="term" value="F:toxin activity"/>
    <property type="evidence" value="ECO:0007669"/>
    <property type="project" value="UniProtKB-KW"/>
</dbReference>